<dbReference type="Proteomes" id="UP000696280">
    <property type="component" value="Unassembled WGS sequence"/>
</dbReference>
<name>A0A9N9L8E8_9HELO</name>
<feature type="transmembrane region" description="Helical" evidence="2">
    <location>
        <begin position="825"/>
        <end position="847"/>
    </location>
</feature>
<keyword evidence="2" id="KW-1133">Transmembrane helix</keyword>
<feature type="compositionally biased region" description="Low complexity" evidence="1">
    <location>
        <begin position="113"/>
        <end position="129"/>
    </location>
</feature>
<feature type="transmembrane region" description="Helical" evidence="2">
    <location>
        <begin position="263"/>
        <end position="288"/>
    </location>
</feature>
<sequence length="943" mass="104094">MSSNSSEYRSLLRHEGSDLSDASTAIDTPQSTPSISFTHRQSVYSGPDSYLASPDLIDPRTPPLHHSIEQYAGVQGLGLSNSPNRASFPRKPARSRAAMSPPSPSNPSPSPFNPFATPPDASSPSSPFTPTSPPWQRYDASYHGPGLQPVNEADEGFLHKGRPSSSHEELTDTPTGVGNDAQFGRIQMLNHNDNNTIGLMDGCPSAHDIYAPRTNWLSMSVIFASVYSTLFSGLWFVLAVLGPRYGGLIQSTGGRLTSSNARTVFTLLAKTIEMTFVTVFVTFLGQVLSRRSLIKLERGVTISEMTMRTWVIQPGFMFTHFQNVQHAGLSVLGAITIVSALVAMFYTTASDALVSPHLKFGKIHKIEMLGQVQASYAHVTYMEDRCQTPIGAELDTAIGGSCNQIVYAGQCTCLLAIPCSAANLSLAYHDSIAYLRTWSLIKNGGGTGMDASSDMTKRPAAPSMLYDNTTVIGSWIETEKSNMTAAYAKHSRIINEVSLAMPHAGVWTAARHEKNRILQPQHLDNLGKYELKASVASPSINVLCANAKETELKPIVFATWPDSGMPRIVSDDTLTPPKDWQKRVQLVDGQKYLNSTVFDDIFQWGEKYKRQPPVFALFPAEYNSIANYSYAEGSYGSHVYLLIKAPSSKITPDYTICQLRSFLSVDCSTHYNVTGSASGHLESHCNHPEDSMAYKSSMPNATSNPAPDWRSVGAEWLNAVALNNGLNNQNASNARVLSHLVQAEDAVDKSVQLNPLMPSLAEQLAVLAGNTLLVSSMGSSFKPQWEYKWKYERGQPEHPHTDERFNATVRSQEYASGYSTEWERMFYTVLFLAFAINVFCLFFLFWYPGLVTDFTEQENLFALALNSPPASRLSGSCGTGPEGEQLTINFQVHKDEGSQHYYIVDPGRNMTESAIAMRRRQHRRELRSRDSYQFLSSRKNSWL</sequence>
<dbReference type="AlphaFoldDB" id="A0A9N9L8E8"/>
<gene>
    <name evidence="3" type="ORF">HYFRA_00001512</name>
</gene>
<protein>
    <submittedName>
        <fullName evidence="3">Uncharacterized protein</fullName>
    </submittedName>
</protein>
<feature type="transmembrane region" description="Helical" evidence="2">
    <location>
        <begin position="327"/>
        <end position="346"/>
    </location>
</feature>
<evidence type="ECO:0000256" key="1">
    <source>
        <dbReference type="SAM" id="MobiDB-lite"/>
    </source>
</evidence>
<dbReference type="OrthoDB" id="4721035at2759"/>
<evidence type="ECO:0000313" key="4">
    <source>
        <dbReference type="Proteomes" id="UP000696280"/>
    </source>
</evidence>
<feature type="region of interest" description="Disordered" evidence="1">
    <location>
        <begin position="1"/>
        <end position="181"/>
    </location>
</feature>
<feature type="compositionally biased region" description="Polar residues" evidence="1">
    <location>
        <begin position="20"/>
        <end position="44"/>
    </location>
</feature>
<keyword evidence="4" id="KW-1185">Reference proteome</keyword>
<feature type="transmembrane region" description="Helical" evidence="2">
    <location>
        <begin position="221"/>
        <end position="243"/>
    </location>
</feature>
<keyword evidence="2" id="KW-0472">Membrane</keyword>
<proteinExistence type="predicted"/>
<comment type="caution">
    <text evidence="3">The sequence shown here is derived from an EMBL/GenBank/DDBJ whole genome shotgun (WGS) entry which is preliminary data.</text>
</comment>
<organism evidence="3 4">
    <name type="scientific">Hymenoscyphus fraxineus</name>
    <dbReference type="NCBI Taxonomy" id="746836"/>
    <lineage>
        <taxon>Eukaryota</taxon>
        <taxon>Fungi</taxon>
        <taxon>Dikarya</taxon>
        <taxon>Ascomycota</taxon>
        <taxon>Pezizomycotina</taxon>
        <taxon>Leotiomycetes</taxon>
        <taxon>Helotiales</taxon>
        <taxon>Helotiaceae</taxon>
        <taxon>Hymenoscyphus</taxon>
    </lineage>
</organism>
<dbReference type="EMBL" id="CAJVRL010000092">
    <property type="protein sequence ID" value="CAG8959610.1"/>
    <property type="molecule type" value="Genomic_DNA"/>
</dbReference>
<feature type="compositionally biased region" description="Pro residues" evidence="1">
    <location>
        <begin position="101"/>
        <end position="112"/>
    </location>
</feature>
<accession>A0A9N9L8E8</accession>
<reference evidence="3" key="1">
    <citation type="submission" date="2021-07" db="EMBL/GenBank/DDBJ databases">
        <authorList>
            <person name="Durling M."/>
        </authorList>
    </citation>
    <scope>NUCLEOTIDE SEQUENCE</scope>
</reference>
<evidence type="ECO:0000313" key="3">
    <source>
        <dbReference type="EMBL" id="CAG8959610.1"/>
    </source>
</evidence>
<keyword evidence="2" id="KW-0812">Transmembrane</keyword>
<evidence type="ECO:0000256" key="2">
    <source>
        <dbReference type="SAM" id="Phobius"/>
    </source>
</evidence>